<dbReference type="InterPro" id="IPR000962">
    <property type="entry name" value="Znf_DskA_TraR"/>
</dbReference>
<evidence type="ECO:0000256" key="4">
    <source>
        <dbReference type="PROSITE-ProRule" id="PRU00510"/>
    </source>
</evidence>
<sequence>MSTFDPRAALDQLFAEYSKRANSIRRDLGLPHQADFAEQAQERQNDEVLEALLAEAEAGLRQVGLARQRLDEGRYGDCQRCGEPINPARLAVLPTAECCLACAEKPPT</sequence>
<evidence type="ECO:0000313" key="7">
    <source>
        <dbReference type="EMBL" id="QKE64515.1"/>
    </source>
</evidence>
<feature type="domain" description="Zinc finger DksA/TraR C4-type" evidence="5">
    <location>
        <begin position="73"/>
        <end position="105"/>
    </location>
</feature>
<evidence type="ECO:0000256" key="3">
    <source>
        <dbReference type="ARBA" id="ARBA00022833"/>
    </source>
</evidence>
<evidence type="ECO:0000256" key="1">
    <source>
        <dbReference type="ARBA" id="ARBA00022723"/>
    </source>
</evidence>
<feature type="zinc finger region" description="dksA C4-type" evidence="4">
    <location>
        <begin position="78"/>
        <end position="102"/>
    </location>
</feature>
<protein>
    <submittedName>
        <fullName evidence="7">TraR/DksA family transcriptional regulator</fullName>
    </submittedName>
</protein>
<organism evidence="7 8">
    <name type="scientific">Aquipseudomonas campi</name>
    <dbReference type="NCBI Taxonomy" id="2731681"/>
    <lineage>
        <taxon>Bacteria</taxon>
        <taxon>Pseudomonadati</taxon>
        <taxon>Pseudomonadota</taxon>
        <taxon>Gammaproteobacteria</taxon>
        <taxon>Pseudomonadales</taxon>
        <taxon>Pseudomonadaceae</taxon>
        <taxon>Aquipseudomonas</taxon>
    </lineage>
</organism>
<dbReference type="PANTHER" id="PTHR33823">
    <property type="entry name" value="RNA POLYMERASE-BINDING TRANSCRIPTION FACTOR DKSA-RELATED"/>
    <property type="match status" value="1"/>
</dbReference>
<keyword evidence="1" id="KW-0479">Metal-binding</keyword>
<reference evidence="7" key="1">
    <citation type="submission" date="2020-07" db="EMBL/GenBank/DDBJ databases">
        <title>Nitrate ammonifying Pseudomonas campi sp. nov. isolated from German agricultural grassland.</title>
        <authorList>
            <person name="Timsy T."/>
            <person name="Ulrich A."/>
            <person name="Spanner T."/>
            <person name="Foesel B."/>
            <person name="Kolb S."/>
            <person name="Horn M.A."/>
            <person name="Behrendt U."/>
        </authorList>
    </citation>
    <scope>NUCLEOTIDE SEQUENCE</scope>
    <source>
        <strain evidence="7">S1-A32-2</strain>
    </source>
</reference>
<dbReference type="Pfam" id="PF01258">
    <property type="entry name" value="zf-dskA_traR"/>
    <property type="match status" value="1"/>
</dbReference>
<dbReference type="SUPFAM" id="SSF57716">
    <property type="entry name" value="Glucocorticoid receptor-like (DNA-binding domain)"/>
    <property type="match status" value="1"/>
</dbReference>
<feature type="domain" description="DnaK suppressor protein-like N-terminal" evidence="6">
    <location>
        <begin position="15"/>
        <end position="69"/>
    </location>
</feature>
<dbReference type="RefSeq" id="WP_173209498.1">
    <property type="nucleotide sequence ID" value="NZ_CP053697.2"/>
</dbReference>
<gene>
    <name evidence="7" type="ORF">HNE05_14560</name>
</gene>
<accession>A0A6M8G6E0</accession>
<evidence type="ECO:0000259" key="5">
    <source>
        <dbReference type="Pfam" id="PF01258"/>
    </source>
</evidence>
<dbReference type="Pfam" id="PF21173">
    <property type="entry name" value="DksA-like_N"/>
    <property type="match status" value="1"/>
</dbReference>
<dbReference type="Proteomes" id="UP000501379">
    <property type="component" value="Chromosome"/>
</dbReference>
<dbReference type="PROSITE" id="PS51128">
    <property type="entry name" value="ZF_DKSA_2"/>
    <property type="match status" value="1"/>
</dbReference>
<dbReference type="Gene3D" id="1.20.120.910">
    <property type="entry name" value="DksA, coiled-coil domain"/>
    <property type="match status" value="1"/>
</dbReference>
<keyword evidence="3" id="KW-0862">Zinc</keyword>
<evidence type="ECO:0000259" key="6">
    <source>
        <dbReference type="Pfam" id="PF21173"/>
    </source>
</evidence>
<dbReference type="PANTHER" id="PTHR33823:SF4">
    <property type="entry name" value="GENERAL STRESS PROTEIN 16O"/>
    <property type="match status" value="1"/>
</dbReference>
<name>A0A6M8G6E0_9GAMM</name>
<dbReference type="AlphaFoldDB" id="A0A6M8G6E0"/>
<keyword evidence="8" id="KW-1185">Reference proteome</keyword>
<dbReference type="InterPro" id="IPR048487">
    <property type="entry name" value="DksA-like_N"/>
</dbReference>
<evidence type="ECO:0000313" key="8">
    <source>
        <dbReference type="Proteomes" id="UP000501379"/>
    </source>
</evidence>
<dbReference type="EMBL" id="CP053697">
    <property type="protein sequence ID" value="QKE64515.1"/>
    <property type="molecule type" value="Genomic_DNA"/>
</dbReference>
<evidence type="ECO:0000256" key="2">
    <source>
        <dbReference type="ARBA" id="ARBA00022771"/>
    </source>
</evidence>
<dbReference type="GO" id="GO:0008270">
    <property type="term" value="F:zinc ion binding"/>
    <property type="evidence" value="ECO:0007669"/>
    <property type="project" value="UniProtKB-KW"/>
</dbReference>
<dbReference type="KEGG" id="pcam:HNE05_14560"/>
<keyword evidence="2" id="KW-0863">Zinc-finger</keyword>
<proteinExistence type="predicted"/>